<dbReference type="Pfam" id="PF03235">
    <property type="entry name" value="GmrSD_N"/>
    <property type="match status" value="1"/>
</dbReference>
<dbReference type="EMBL" id="CP049272">
    <property type="protein sequence ID" value="QPH85508.1"/>
    <property type="molecule type" value="Genomic_DNA"/>
</dbReference>
<dbReference type="Pfam" id="PF07510">
    <property type="entry name" value="GmrSD_C"/>
    <property type="match status" value="1"/>
</dbReference>
<dbReference type="Proteomes" id="UP000594513">
    <property type="component" value="Chromosome"/>
</dbReference>
<evidence type="ECO:0000313" key="4">
    <source>
        <dbReference type="Proteomes" id="UP000594513"/>
    </source>
</evidence>
<evidence type="ECO:0000313" key="3">
    <source>
        <dbReference type="EMBL" id="QPH85508.1"/>
    </source>
</evidence>
<dbReference type="InterPro" id="IPR011089">
    <property type="entry name" value="GmrSD_C"/>
</dbReference>
<sequence length="559" mass="65702">MEASKNNIGSLDNYKFEIPFYQRAYSWKKQDIEKLINDINTKDRHYLGNIVVKKNDDEFIIIDGQQRLTTIYIIFMALGEKLFELDYEIDSGDGEKLTNFDVNERRYTNKQILDAVLFTKDNKALLENSFKEKLNSAIFTMTIIPENVKATEYFELVNTKSIQLENHQVLKARFLSNIKENYADVARKWDMISNMDEKYEDQMSKKGNKYPQYGELRTINEFIELNFDDKQEKQDKTNSDAKSLVKFPVFLLLVLKVFVAKKGLKIDIIINKDKLLGEFDKVFKEQANMHSEFIKFLEDMRNKFDKFVYRDDEMQNKRLLNLQRMFYYTSEYDKPEFIAALLAFLDKSSLGEYNEENAQKVIKFLEQLDNKLAKSALDSSGYRKVVETINNVVEKIYNGENLEAPMLEKINSSFLDDGTGVPHYWFYRLEYLLWRDFENLNVCGICADDIKRVFPKFNKDEYLIKPQDTIEHMWATNLQENAKALDDFGNLALIRKDFNSSLSDYNFGEKLKRIKENPSSSIKMLIFYTLQQGYDSEKIKGLGDVMRQILFQGITNDPL</sequence>
<dbReference type="InterPro" id="IPR004919">
    <property type="entry name" value="GmrSD_N"/>
</dbReference>
<dbReference type="RefSeq" id="WP_107858818.1">
    <property type="nucleotide sequence ID" value="NZ_CP049272.1"/>
</dbReference>
<gene>
    <name evidence="3" type="ORF">CVT17_00230</name>
</gene>
<accession>A0AAE7TNE5</accession>
<reference evidence="3 4" key="1">
    <citation type="journal article" date="2018" name="Emerg. Microbes Infect.">
        <title>Genomic analysis of oral Campylobacter concisus strains identified a potential bacterial molecular marker associated with active Crohn's disease.</title>
        <authorList>
            <person name="Liu F."/>
            <person name="Ma R."/>
            <person name="Tay C.Y.A."/>
            <person name="Octavia S."/>
            <person name="Lan R."/>
            <person name="Chung H.K.L."/>
            <person name="Riordan S.M."/>
            <person name="Grimm M.C."/>
            <person name="Leong R.W."/>
            <person name="Tanaka M.M."/>
            <person name="Connor S."/>
            <person name="Zhang L."/>
        </authorList>
    </citation>
    <scope>NUCLEOTIDE SEQUENCE [LARGE SCALE GENOMIC DNA]</scope>
    <source>
        <strain evidence="3 4">P27CDO-S2</strain>
    </source>
</reference>
<feature type="domain" description="GmrSD restriction endonucleases N-terminal" evidence="1">
    <location>
        <begin position="12"/>
        <end position="175"/>
    </location>
</feature>
<feature type="domain" description="GmrSD restriction endonucleases C-terminal" evidence="2">
    <location>
        <begin position="423"/>
        <end position="543"/>
    </location>
</feature>
<proteinExistence type="predicted"/>
<name>A0AAE7TNE5_9BACT</name>
<organism evidence="3 4">
    <name type="scientific">Campylobacter concisus</name>
    <dbReference type="NCBI Taxonomy" id="199"/>
    <lineage>
        <taxon>Bacteria</taxon>
        <taxon>Pseudomonadati</taxon>
        <taxon>Campylobacterota</taxon>
        <taxon>Epsilonproteobacteria</taxon>
        <taxon>Campylobacterales</taxon>
        <taxon>Campylobacteraceae</taxon>
        <taxon>Campylobacter</taxon>
    </lineage>
</organism>
<dbReference type="PANTHER" id="PTHR35149:SF1">
    <property type="entry name" value="DUF5655 DOMAIN-CONTAINING PROTEIN"/>
    <property type="match status" value="1"/>
</dbReference>
<dbReference type="AlphaFoldDB" id="A0AAE7TNE5"/>
<dbReference type="PANTHER" id="PTHR35149">
    <property type="entry name" value="SLL5132 PROTEIN"/>
    <property type="match status" value="1"/>
</dbReference>
<protein>
    <submittedName>
        <fullName evidence="3">DUF262 domain-containing protein</fullName>
    </submittedName>
</protein>
<evidence type="ECO:0000259" key="2">
    <source>
        <dbReference type="Pfam" id="PF07510"/>
    </source>
</evidence>
<evidence type="ECO:0000259" key="1">
    <source>
        <dbReference type="Pfam" id="PF03235"/>
    </source>
</evidence>